<comment type="pathway">
    <text evidence="1 7">Porphyrin-containing compound metabolism; protoporphyrin-IX biosynthesis; coproporphyrinogen-III from 5-aminolevulinate: step 4/4.</text>
</comment>
<dbReference type="CDD" id="cd00717">
    <property type="entry name" value="URO-D"/>
    <property type="match status" value="1"/>
</dbReference>
<evidence type="ECO:0000256" key="1">
    <source>
        <dbReference type="ARBA" id="ARBA00004804"/>
    </source>
</evidence>
<organism evidence="10 11">
    <name type="scientific">Peronospora belbahrii</name>
    <dbReference type="NCBI Taxonomy" id="622444"/>
    <lineage>
        <taxon>Eukaryota</taxon>
        <taxon>Sar</taxon>
        <taxon>Stramenopiles</taxon>
        <taxon>Oomycota</taxon>
        <taxon>Peronosporomycetes</taxon>
        <taxon>Peronosporales</taxon>
        <taxon>Peronosporaceae</taxon>
        <taxon>Peronospora</taxon>
    </lineage>
</organism>
<dbReference type="SUPFAM" id="SSF51726">
    <property type="entry name" value="UROD/MetE-like"/>
    <property type="match status" value="1"/>
</dbReference>
<dbReference type="Pfam" id="PF01208">
    <property type="entry name" value="URO-D"/>
    <property type="match status" value="1"/>
</dbReference>
<evidence type="ECO:0000256" key="3">
    <source>
        <dbReference type="ARBA" id="ARBA00012288"/>
    </source>
</evidence>
<evidence type="ECO:0000256" key="8">
    <source>
        <dbReference type="RuleBase" id="RU004169"/>
    </source>
</evidence>
<proteinExistence type="inferred from homology"/>
<evidence type="ECO:0000256" key="7">
    <source>
        <dbReference type="RuleBase" id="RU000554"/>
    </source>
</evidence>
<comment type="catalytic activity">
    <reaction evidence="7">
        <text>uroporphyrinogen III + 4 H(+) = coproporphyrinogen III + 4 CO2</text>
        <dbReference type="Rhea" id="RHEA:19865"/>
        <dbReference type="ChEBI" id="CHEBI:15378"/>
        <dbReference type="ChEBI" id="CHEBI:16526"/>
        <dbReference type="ChEBI" id="CHEBI:57308"/>
        <dbReference type="ChEBI" id="CHEBI:57309"/>
        <dbReference type="EC" id="4.1.1.37"/>
    </reaction>
</comment>
<protein>
    <recommendedName>
        <fullName evidence="3 7">Uroporphyrinogen decarboxylase</fullName>
        <ecNumber evidence="3 7">4.1.1.37</ecNumber>
    </recommendedName>
</protein>
<keyword evidence="4 7" id="KW-0210">Decarboxylase</keyword>
<reference evidence="10 11" key="1">
    <citation type="submission" date="2021-11" db="EMBL/GenBank/DDBJ databases">
        <authorList>
            <person name="Islam A."/>
            <person name="Islam S."/>
            <person name="Flora M.S."/>
            <person name="Rahman M."/>
            <person name="Ziaur R.M."/>
            <person name="Epstein J.H."/>
            <person name="Hassan M."/>
            <person name="Klassen M."/>
            <person name="Woodard K."/>
            <person name="Webb A."/>
            <person name="Webby R.J."/>
            <person name="El Zowalaty M.E."/>
        </authorList>
    </citation>
    <scope>NUCLEOTIDE SEQUENCE [LARGE SCALE GENOMIC DNA]</scope>
    <source>
        <strain evidence="10">Pbs1</strain>
    </source>
</reference>
<dbReference type="PANTHER" id="PTHR21091:SF169">
    <property type="entry name" value="UROPORPHYRINOGEN DECARBOXYLASE"/>
    <property type="match status" value="1"/>
</dbReference>
<dbReference type="InterPro" id="IPR006361">
    <property type="entry name" value="Uroporphyrinogen_deCO2ase_HemE"/>
</dbReference>
<dbReference type="EMBL" id="CAKLCB010000262">
    <property type="protein sequence ID" value="CAH0518480.1"/>
    <property type="molecule type" value="Genomic_DNA"/>
</dbReference>
<evidence type="ECO:0000256" key="5">
    <source>
        <dbReference type="ARBA" id="ARBA00023239"/>
    </source>
</evidence>
<feature type="domain" description="Uroporphyrinogen decarboxylase (URO-D)" evidence="9">
    <location>
        <begin position="82"/>
        <end position="91"/>
    </location>
</feature>
<dbReference type="InterPro" id="IPR038071">
    <property type="entry name" value="UROD/MetE-like_sf"/>
</dbReference>
<keyword evidence="5 7" id="KW-0456">Lyase</keyword>
<evidence type="ECO:0000256" key="4">
    <source>
        <dbReference type="ARBA" id="ARBA00022793"/>
    </source>
</evidence>
<comment type="caution">
    <text evidence="10">The sequence shown here is derived from an EMBL/GenBank/DDBJ whole genome shotgun (WGS) entry which is preliminary data.</text>
</comment>
<evidence type="ECO:0000259" key="9">
    <source>
        <dbReference type="PROSITE" id="PS00906"/>
    </source>
</evidence>
<evidence type="ECO:0000256" key="2">
    <source>
        <dbReference type="ARBA" id="ARBA00009935"/>
    </source>
</evidence>
<name>A0ABN8CZD1_9STRA</name>
<dbReference type="PANTHER" id="PTHR21091">
    <property type="entry name" value="METHYLTETRAHYDROFOLATE:HOMOCYSTEINE METHYLTRANSFERASE RELATED"/>
    <property type="match status" value="1"/>
</dbReference>
<dbReference type="HAMAP" id="MF_00218">
    <property type="entry name" value="URO_D"/>
    <property type="match status" value="1"/>
</dbReference>
<dbReference type="EC" id="4.1.1.37" evidence="3 7"/>
<sequence length="413" mass="46731">MMSISKINLATSLVVAISAAIATVVYIIQQEQIKKNRKTISKKLPFPTTRIPLRRVPLDQLPKLKNDLLLRALRGDRTERVPVWCMRQAGRHLPEFRELRNLGYTFFTMCEIPQLAVEVSLQPLRRYHMDAVIIFSDILVIPQALGMKVTMVSKVGPVLPDPIRNPEDINKLDLNPNIEDKLGYMLDALNLARQEIKGEVPLIGFVGAPITLMCYMIEGCGSRTKALFKTFLYQYPEAAHKLLQGITDVCVNFLLAQQRAGAQALQVFETVGAEALTQDHFYEFVFPYLVQIVDRVKAETNTPMVCFCKGTQYAYEKLVTTKYDCIGLDWQSDPVEVRRLARGRVSLQGNLDSSVIYASPDIIYNEVKKMLKRFGTQKYVANLGHGCFPDMEPAHVDAFIKAVQEISLEMNSR</sequence>
<evidence type="ECO:0000313" key="10">
    <source>
        <dbReference type="EMBL" id="CAH0518480.1"/>
    </source>
</evidence>
<accession>A0ABN8CZD1</accession>
<comment type="similarity">
    <text evidence="2 8">Belongs to the uroporphyrinogen decarboxylase family.</text>
</comment>
<evidence type="ECO:0000256" key="6">
    <source>
        <dbReference type="ARBA" id="ARBA00023244"/>
    </source>
</evidence>
<evidence type="ECO:0000313" key="11">
    <source>
        <dbReference type="Proteomes" id="UP001158986"/>
    </source>
</evidence>
<dbReference type="PROSITE" id="PS00906">
    <property type="entry name" value="UROD_1"/>
    <property type="match status" value="1"/>
</dbReference>
<dbReference type="Proteomes" id="UP001158986">
    <property type="component" value="Unassembled WGS sequence"/>
</dbReference>
<dbReference type="InterPro" id="IPR000257">
    <property type="entry name" value="Uroporphyrinogen_deCOase"/>
</dbReference>
<keyword evidence="6 7" id="KW-0627">Porphyrin biosynthesis</keyword>
<gene>
    <name evidence="10" type="ORF">PBS001_LOCUS5051</name>
</gene>
<keyword evidence="11" id="KW-1185">Reference proteome</keyword>
<dbReference type="NCBIfam" id="TIGR01464">
    <property type="entry name" value="hemE"/>
    <property type="match status" value="1"/>
</dbReference>
<dbReference type="Gene3D" id="3.20.20.210">
    <property type="match status" value="1"/>
</dbReference>